<name>A0A8H5F056_9AGAR</name>
<organism evidence="11 12">
    <name type="scientific">Ephemerocybe angulata</name>
    <dbReference type="NCBI Taxonomy" id="980116"/>
    <lineage>
        <taxon>Eukaryota</taxon>
        <taxon>Fungi</taxon>
        <taxon>Dikarya</taxon>
        <taxon>Basidiomycota</taxon>
        <taxon>Agaricomycotina</taxon>
        <taxon>Agaricomycetes</taxon>
        <taxon>Agaricomycetidae</taxon>
        <taxon>Agaricales</taxon>
        <taxon>Agaricineae</taxon>
        <taxon>Psathyrellaceae</taxon>
        <taxon>Ephemerocybe</taxon>
    </lineage>
</organism>
<evidence type="ECO:0000256" key="1">
    <source>
        <dbReference type="ARBA" id="ARBA00001971"/>
    </source>
</evidence>
<dbReference type="PRINTS" id="PR00385">
    <property type="entry name" value="P450"/>
</dbReference>
<evidence type="ECO:0000256" key="5">
    <source>
        <dbReference type="ARBA" id="ARBA00022723"/>
    </source>
</evidence>
<dbReference type="EMBL" id="JAACJK010000175">
    <property type="protein sequence ID" value="KAF5319030.1"/>
    <property type="molecule type" value="Genomic_DNA"/>
</dbReference>
<dbReference type="InterPro" id="IPR050364">
    <property type="entry name" value="Cytochrome_P450_fung"/>
</dbReference>
<evidence type="ECO:0000256" key="9">
    <source>
        <dbReference type="PIRSR" id="PIRSR602401-1"/>
    </source>
</evidence>
<dbReference type="GO" id="GO:0020037">
    <property type="term" value="F:heme binding"/>
    <property type="evidence" value="ECO:0007669"/>
    <property type="project" value="InterPro"/>
</dbReference>
<comment type="cofactor">
    <cofactor evidence="1 9">
        <name>heme</name>
        <dbReference type="ChEBI" id="CHEBI:30413"/>
    </cofactor>
</comment>
<evidence type="ECO:0000256" key="6">
    <source>
        <dbReference type="ARBA" id="ARBA00023002"/>
    </source>
</evidence>
<dbReference type="GO" id="GO:0005506">
    <property type="term" value="F:iron ion binding"/>
    <property type="evidence" value="ECO:0007669"/>
    <property type="project" value="InterPro"/>
</dbReference>
<dbReference type="SUPFAM" id="SSF48264">
    <property type="entry name" value="Cytochrome P450"/>
    <property type="match status" value="1"/>
</dbReference>
<dbReference type="InterPro" id="IPR002401">
    <property type="entry name" value="Cyt_P450_E_grp-I"/>
</dbReference>
<evidence type="ECO:0000256" key="10">
    <source>
        <dbReference type="RuleBase" id="RU000461"/>
    </source>
</evidence>
<dbReference type="PRINTS" id="PR00463">
    <property type="entry name" value="EP450I"/>
</dbReference>
<keyword evidence="6 10" id="KW-0560">Oxidoreductase</keyword>
<keyword evidence="5 9" id="KW-0479">Metal-binding</keyword>
<proteinExistence type="inferred from homology"/>
<dbReference type="Proteomes" id="UP000541558">
    <property type="component" value="Unassembled WGS sequence"/>
</dbReference>
<evidence type="ECO:0000313" key="12">
    <source>
        <dbReference type="Proteomes" id="UP000541558"/>
    </source>
</evidence>
<comment type="pathway">
    <text evidence="2">Secondary metabolite biosynthesis.</text>
</comment>
<evidence type="ECO:0008006" key="13">
    <source>
        <dbReference type="Google" id="ProtNLM"/>
    </source>
</evidence>
<evidence type="ECO:0000256" key="7">
    <source>
        <dbReference type="ARBA" id="ARBA00023004"/>
    </source>
</evidence>
<dbReference type="GO" id="GO:0004497">
    <property type="term" value="F:monooxygenase activity"/>
    <property type="evidence" value="ECO:0007669"/>
    <property type="project" value="UniProtKB-KW"/>
</dbReference>
<accession>A0A8H5F056</accession>
<dbReference type="PROSITE" id="PS00086">
    <property type="entry name" value="CYTOCHROME_P450"/>
    <property type="match status" value="1"/>
</dbReference>
<keyword evidence="12" id="KW-1185">Reference proteome</keyword>
<dbReference type="AlphaFoldDB" id="A0A8H5F056"/>
<keyword evidence="8 10" id="KW-0503">Monooxygenase</keyword>
<keyword evidence="7 9" id="KW-0408">Iron</keyword>
<dbReference type="InterPro" id="IPR036396">
    <property type="entry name" value="Cyt_P450_sf"/>
</dbReference>
<evidence type="ECO:0000256" key="3">
    <source>
        <dbReference type="ARBA" id="ARBA00010617"/>
    </source>
</evidence>
<dbReference type="Gene3D" id="1.10.630.10">
    <property type="entry name" value="Cytochrome P450"/>
    <property type="match status" value="1"/>
</dbReference>
<dbReference type="InterPro" id="IPR017972">
    <property type="entry name" value="Cyt_P450_CS"/>
</dbReference>
<dbReference type="OrthoDB" id="2789670at2759"/>
<reference evidence="11 12" key="1">
    <citation type="journal article" date="2020" name="ISME J.">
        <title>Uncovering the hidden diversity of litter-decomposition mechanisms in mushroom-forming fungi.</title>
        <authorList>
            <person name="Floudas D."/>
            <person name="Bentzer J."/>
            <person name="Ahren D."/>
            <person name="Johansson T."/>
            <person name="Persson P."/>
            <person name="Tunlid A."/>
        </authorList>
    </citation>
    <scope>NUCLEOTIDE SEQUENCE [LARGE SCALE GENOMIC DNA]</scope>
    <source>
        <strain evidence="11 12">CBS 175.51</strain>
    </source>
</reference>
<sequence>MPLNFQDVGVVVLAASVFLFLKRKNKEKYALPPSPKGRLPLLGHALQMPTSHGWFAFERWGKELNSDIIYLDAAGMGIIVINSYQMVKDLFDSRSAIYSGRSSFTMVNELMGYDWTMPTLPYNSKWKSQRRLFSKYFSASNTPAYHPRVREFTRLMLPKLLASPEDFITHIKHMVGAAVISMAYGMPIRAKNDPNIKIAQDSLDQVLEAFIPGRYLVDTIPWMKYLPKWLPGTGFFEDARRGRETMNRLLDMPFADAERHIANGTARPSLVSMALEEIRDMEDPKQIQDAILELKEVASVFFGAGYDTTHATITNFILAMTLFPEIQAKARKELDTVVGSDRLPDLSDEEKLPYLRAVLKEVVRWRPVSGIGLPHLSTEDDVYNGYYIPKNTLIIPNQRGMLFDPKIYPNPEEFSPERFLSPDGLSHNQEVRDPQTIAFGFGRRMCPGFHIALSQLFLSAACILATFEISKAKDEEGNVIEPPLDVAAGITSHSLPFKCVIKPRSQKTKELIQSAAADYEA</sequence>
<protein>
    <recommendedName>
        <fullName evidence="13">Cytochrome P450</fullName>
    </recommendedName>
</protein>
<evidence type="ECO:0000256" key="4">
    <source>
        <dbReference type="ARBA" id="ARBA00022617"/>
    </source>
</evidence>
<evidence type="ECO:0000313" key="11">
    <source>
        <dbReference type="EMBL" id="KAF5319030.1"/>
    </source>
</evidence>
<feature type="binding site" description="axial binding residue" evidence="9">
    <location>
        <position position="446"/>
    </location>
    <ligand>
        <name>heme</name>
        <dbReference type="ChEBI" id="CHEBI:30413"/>
    </ligand>
    <ligandPart>
        <name>Fe</name>
        <dbReference type="ChEBI" id="CHEBI:18248"/>
    </ligandPart>
</feature>
<dbReference type="CDD" id="cd11065">
    <property type="entry name" value="CYP64-like"/>
    <property type="match status" value="1"/>
</dbReference>
<dbReference type="PANTHER" id="PTHR46300:SF7">
    <property type="entry name" value="P450, PUTATIVE (EUROFUNG)-RELATED"/>
    <property type="match status" value="1"/>
</dbReference>
<keyword evidence="4 9" id="KW-0349">Heme</keyword>
<comment type="caution">
    <text evidence="11">The sequence shown here is derived from an EMBL/GenBank/DDBJ whole genome shotgun (WGS) entry which is preliminary data.</text>
</comment>
<gene>
    <name evidence="11" type="ORF">D9611_012722</name>
</gene>
<dbReference type="GO" id="GO:0016705">
    <property type="term" value="F:oxidoreductase activity, acting on paired donors, with incorporation or reduction of molecular oxygen"/>
    <property type="evidence" value="ECO:0007669"/>
    <property type="project" value="InterPro"/>
</dbReference>
<comment type="similarity">
    <text evidence="3 10">Belongs to the cytochrome P450 family.</text>
</comment>
<evidence type="ECO:0000256" key="2">
    <source>
        <dbReference type="ARBA" id="ARBA00005179"/>
    </source>
</evidence>
<evidence type="ECO:0000256" key="8">
    <source>
        <dbReference type="ARBA" id="ARBA00023033"/>
    </source>
</evidence>
<dbReference type="PANTHER" id="PTHR46300">
    <property type="entry name" value="P450, PUTATIVE (EUROFUNG)-RELATED-RELATED"/>
    <property type="match status" value="1"/>
</dbReference>
<dbReference type="InterPro" id="IPR001128">
    <property type="entry name" value="Cyt_P450"/>
</dbReference>
<dbReference type="Pfam" id="PF00067">
    <property type="entry name" value="p450"/>
    <property type="match status" value="1"/>
</dbReference>